<dbReference type="AlphaFoldDB" id="A0A7J9LTR8"/>
<dbReference type="PANTHER" id="PTHR48200">
    <property type="entry name" value="PROTEIN, PUTATIVE-RELATED"/>
    <property type="match status" value="1"/>
</dbReference>
<evidence type="ECO:0000313" key="2">
    <source>
        <dbReference type="EMBL" id="MBA0862007.1"/>
    </source>
</evidence>
<proteinExistence type="predicted"/>
<dbReference type="EMBL" id="JABFAF010000008">
    <property type="protein sequence ID" value="MBA0862007.1"/>
    <property type="molecule type" value="Genomic_DNA"/>
</dbReference>
<organism evidence="2 3">
    <name type="scientific">Gossypium schwendimanii</name>
    <name type="common">Cotton</name>
    <dbReference type="NCBI Taxonomy" id="34291"/>
    <lineage>
        <taxon>Eukaryota</taxon>
        <taxon>Viridiplantae</taxon>
        <taxon>Streptophyta</taxon>
        <taxon>Embryophyta</taxon>
        <taxon>Tracheophyta</taxon>
        <taxon>Spermatophyta</taxon>
        <taxon>Magnoliopsida</taxon>
        <taxon>eudicotyledons</taxon>
        <taxon>Gunneridae</taxon>
        <taxon>Pentapetalae</taxon>
        <taxon>rosids</taxon>
        <taxon>malvids</taxon>
        <taxon>Malvales</taxon>
        <taxon>Malvaceae</taxon>
        <taxon>Malvoideae</taxon>
        <taxon>Gossypium</taxon>
    </lineage>
</organism>
<comment type="caution">
    <text evidence="2">The sequence shown here is derived from an EMBL/GenBank/DDBJ whole genome shotgun (WGS) entry which is preliminary data.</text>
</comment>
<evidence type="ECO:0000259" key="1">
    <source>
        <dbReference type="Pfam" id="PF24924"/>
    </source>
</evidence>
<gene>
    <name evidence="2" type="ORF">Goshw_003412</name>
</gene>
<dbReference type="InterPro" id="IPR056647">
    <property type="entry name" value="DUF7745"/>
</dbReference>
<protein>
    <recommendedName>
        <fullName evidence="1">DUF7745 domain-containing protein</fullName>
    </recommendedName>
</protein>
<accession>A0A7J9LTR8</accession>
<reference evidence="2 3" key="1">
    <citation type="journal article" date="2019" name="Genome Biol. Evol.">
        <title>Insights into the evolution of the New World diploid cottons (Gossypium, subgenus Houzingenia) based on genome sequencing.</title>
        <authorList>
            <person name="Grover C.E."/>
            <person name="Arick M.A. 2nd"/>
            <person name="Thrash A."/>
            <person name="Conover J.L."/>
            <person name="Sanders W.S."/>
            <person name="Peterson D.G."/>
            <person name="Frelichowski J.E."/>
            <person name="Scheffler J.A."/>
            <person name="Scheffler B.E."/>
            <person name="Wendel J.F."/>
        </authorList>
    </citation>
    <scope>NUCLEOTIDE SEQUENCE [LARGE SCALE GENOMIC DNA]</scope>
    <source>
        <strain evidence="2">1</strain>
        <tissue evidence="2">Leaf</tissue>
    </source>
</reference>
<feature type="domain" description="DUF7745" evidence="1">
    <location>
        <begin position="27"/>
        <end position="77"/>
    </location>
</feature>
<keyword evidence="3" id="KW-1185">Reference proteome</keyword>
<dbReference type="OrthoDB" id="996936at2759"/>
<sequence>MKESITQVTEKKNCGSRPNNLEDLTEIWKQWKSDTRGIFIGKYGDIAHLIQINVDEQLIQAMVRFWDLAYQCFTFNQKYMALTI</sequence>
<name>A0A7J9LTR8_GOSSC</name>
<evidence type="ECO:0000313" key="3">
    <source>
        <dbReference type="Proteomes" id="UP000593576"/>
    </source>
</evidence>
<dbReference type="Proteomes" id="UP000593576">
    <property type="component" value="Unassembled WGS sequence"/>
</dbReference>
<dbReference type="PANTHER" id="PTHR48200:SF1">
    <property type="entry name" value="AMINOTRANSFERASE-LIKE PLANT MOBILE DOMAIN-CONTAINING PROTEIN"/>
    <property type="match status" value="1"/>
</dbReference>
<dbReference type="Pfam" id="PF24924">
    <property type="entry name" value="DUF7745"/>
    <property type="match status" value="1"/>
</dbReference>